<keyword evidence="3" id="KW-0808">Transferase</keyword>
<evidence type="ECO:0000313" key="4">
    <source>
        <dbReference type="Proteomes" id="UP000075787"/>
    </source>
</evidence>
<protein>
    <submittedName>
        <fullName evidence="3">Glutamyl-tRNA(Gln) amidotransferase subunit A</fullName>
    </submittedName>
</protein>
<dbReference type="PROSITE" id="PS00571">
    <property type="entry name" value="AMIDASES"/>
    <property type="match status" value="1"/>
</dbReference>
<dbReference type="Proteomes" id="UP000075787">
    <property type="component" value="Unassembled WGS sequence"/>
</dbReference>
<dbReference type="InterPro" id="IPR023631">
    <property type="entry name" value="Amidase_dom"/>
</dbReference>
<dbReference type="OrthoDB" id="9777859at2"/>
<dbReference type="InterPro" id="IPR036928">
    <property type="entry name" value="AS_sf"/>
</dbReference>
<dbReference type="GeneID" id="97242205"/>
<proteinExistence type="inferred from homology"/>
<dbReference type="GO" id="GO:0016740">
    <property type="term" value="F:transferase activity"/>
    <property type="evidence" value="ECO:0007669"/>
    <property type="project" value="UniProtKB-KW"/>
</dbReference>
<reference evidence="3 4" key="1">
    <citation type="submission" date="2015-12" db="EMBL/GenBank/DDBJ databases">
        <title>Genome sequence of Tistrella mobilis MCCC 1A02139.</title>
        <authorList>
            <person name="Lu L."/>
            <person name="Lai Q."/>
            <person name="Shao Z."/>
            <person name="Qian P."/>
        </authorList>
    </citation>
    <scope>NUCLEOTIDE SEQUENCE [LARGE SCALE GENOMIC DNA]</scope>
    <source>
        <strain evidence="3 4">MCCC 1A02139</strain>
    </source>
</reference>
<gene>
    <name evidence="3" type="ORF">AUP44_00375</name>
</gene>
<dbReference type="InterPro" id="IPR020556">
    <property type="entry name" value="Amidase_CS"/>
</dbReference>
<dbReference type="PANTHER" id="PTHR11895">
    <property type="entry name" value="TRANSAMIDASE"/>
    <property type="match status" value="1"/>
</dbReference>
<sequence length="465" mass="48522">MDATDLCFLDATALAAMIHAREVSPVEVVAAHLERIARIDPLLGAAVEVMAEAAGAAARAAEAAVMAGEAAGPLHGVPFSIKDCIDTAGVPTRRGSRLFAERVPGRDATVVARLKTAGAIPLIKTNLPEFSYWTETDNPLSGPTRNPWDRRRIPGGSSGGEAAAIAAGLSPLGLGSDVAISVRGPAAMTGILALKATHGRIPVTGHWPGLRRWWHVGPMARSVRDLALALDLLAGPDGADGYAAQAAPLTRGDASSLRIGWMAAEGFGPVDPEIVATVALAAEALAAAGHRVAPAGIPALAEHDWTAASAVLHAPEIGPLFRGVVGGRMDEVHPVIRHVITRPEPSLADYVAAEQAVQGLRDSFAGWFGAHDLLLCPVLPVTAPYPGQAGYEVAGEKVPARHVMRATVPFNLTGLPALSLPFGLSREGLPIGVQLVAPWWREDRLLAAGRQLEALSPMRNRRPPL</sequence>
<evidence type="ECO:0000256" key="1">
    <source>
        <dbReference type="ARBA" id="ARBA00009199"/>
    </source>
</evidence>
<name>A0A162M3C0_9PROT</name>
<dbReference type="EMBL" id="LPZR01000001">
    <property type="protein sequence ID" value="KYO57928.1"/>
    <property type="molecule type" value="Genomic_DNA"/>
</dbReference>
<dbReference type="InterPro" id="IPR000120">
    <property type="entry name" value="Amidase"/>
</dbReference>
<dbReference type="SUPFAM" id="SSF75304">
    <property type="entry name" value="Amidase signature (AS) enzymes"/>
    <property type="match status" value="1"/>
</dbReference>
<accession>A0A162M3C0</accession>
<dbReference type="Gene3D" id="3.90.1300.10">
    <property type="entry name" value="Amidase signature (AS) domain"/>
    <property type="match status" value="1"/>
</dbReference>
<feature type="domain" description="Amidase" evidence="2">
    <location>
        <begin position="27"/>
        <end position="446"/>
    </location>
</feature>
<evidence type="ECO:0000259" key="2">
    <source>
        <dbReference type="Pfam" id="PF01425"/>
    </source>
</evidence>
<evidence type="ECO:0000313" key="3">
    <source>
        <dbReference type="EMBL" id="KYO57928.1"/>
    </source>
</evidence>
<dbReference type="PANTHER" id="PTHR11895:SF7">
    <property type="entry name" value="GLUTAMYL-TRNA(GLN) AMIDOTRANSFERASE SUBUNIT A, MITOCHONDRIAL"/>
    <property type="match status" value="1"/>
</dbReference>
<comment type="similarity">
    <text evidence="1">Belongs to the amidase family.</text>
</comment>
<dbReference type="AlphaFoldDB" id="A0A162M3C0"/>
<organism evidence="3 4">
    <name type="scientific">Tistrella mobilis</name>
    <dbReference type="NCBI Taxonomy" id="171437"/>
    <lineage>
        <taxon>Bacteria</taxon>
        <taxon>Pseudomonadati</taxon>
        <taxon>Pseudomonadota</taxon>
        <taxon>Alphaproteobacteria</taxon>
        <taxon>Geminicoccales</taxon>
        <taxon>Geminicoccaceae</taxon>
        <taxon>Tistrella</taxon>
    </lineage>
</organism>
<comment type="caution">
    <text evidence="3">The sequence shown here is derived from an EMBL/GenBank/DDBJ whole genome shotgun (WGS) entry which is preliminary data.</text>
</comment>
<dbReference type="Pfam" id="PF01425">
    <property type="entry name" value="Amidase"/>
    <property type="match status" value="1"/>
</dbReference>
<dbReference type="RefSeq" id="WP_062760998.1">
    <property type="nucleotide sequence ID" value="NZ_CP121045.1"/>
</dbReference>